<accession>A0A7S1I6W7</accession>
<sequence>MDGLKSRPSFRQCATILLQLCLAHCCERCWTLEPQLAHRILRPFLPAVITGLVHPSYCSLLLLRSRTLEDRGTGRWPLINLIPAGPISRLPLALNLVVQGRLTSADLPTVPKGNFPHWGRPFDDPLTWKAPLPPDPLGTNQRS</sequence>
<dbReference type="AlphaFoldDB" id="A0A7S1I6W7"/>
<reference evidence="1" key="1">
    <citation type="submission" date="2021-01" db="EMBL/GenBank/DDBJ databases">
        <authorList>
            <person name="Corre E."/>
            <person name="Pelletier E."/>
            <person name="Niang G."/>
            <person name="Scheremetjew M."/>
            <person name="Finn R."/>
            <person name="Kale V."/>
            <person name="Holt S."/>
            <person name="Cochrane G."/>
            <person name="Meng A."/>
            <person name="Brown T."/>
            <person name="Cohen L."/>
        </authorList>
    </citation>
    <scope>NUCLEOTIDE SEQUENCE</scope>
    <source>
        <strain evidence="1">NIES-381</strain>
    </source>
</reference>
<name>A0A7S1I6W7_9EUGL</name>
<gene>
    <name evidence="1" type="ORF">EGYM00392_LOCUS14089</name>
</gene>
<protein>
    <submittedName>
        <fullName evidence="1">Uncharacterized protein</fullName>
    </submittedName>
</protein>
<organism evidence="1">
    <name type="scientific">Eutreptiella gymnastica</name>
    <dbReference type="NCBI Taxonomy" id="73025"/>
    <lineage>
        <taxon>Eukaryota</taxon>
        <taxon>Discoba</taxon>
        <taxon>Euglenozoa</taxon>
        <taxon>Euglenida</taxon>
        <taxon>Spirocuta</taxon>
        <taxon>Euglenophyceae</taxon>
        <taxon>Eutreptiales</taxon>
        <taxon>Eutreptiaceae</taxon>
        <taxon>Eutreptiella</taxon>
    </lineage>
</organism>
<dbReference type="EMBL" id="HBGA01038883">
    <property type="protein sequence ID" value="CAD9003005.1"/>
    <property type="molecule type" value="Transcribed_RNA"/>
</dbReference>
<evidence type="ECO:0000313" key="1">
    <source>
        <dbReference type="EMBL" id="CAD9003005.1"/>
    </source>
</evidence>
<proteinExistence type="predicted"/>